<name>A0A3N1XZL9_9GAMM</name>
<evidence type="ECO:0000313" key="3">
    <source>
        <dbReference type="Proteomes" id="UP000276634"/>
    </source>
</evidence>
<dbReference type="EMBL" id="RJVI01000002">
    <property type="protein sequence ID" value="ROR32019.1"/>
    <property type="molecule type" value="Genomic_DNA"/>
</dbReference>
<dbReference type="SUPFAM" id="SSF48256">
    <property type="entry name" value="Citrate synthase"/>
    <property type="match status" value="1"/>
</dbReference>
<dbReference type="GO" id="GO:0046912">
    <property type="term" value="F:acyltransferase activity, acyl groups converted into alkyl on transfer"/>
    <property type="evidence" value="ECO:0007669"/>
    <property type="project" value="InterPro"/>
</dbReference>
<accession>A0A3N1XZL9</accession>
<keyword evidence="3" id="KW-1185">Reference proteome</keyword>
<organism evidence="2 3">
    <name type="scientific">Inmirania thermothiophila</name>
    <dbReference type="NCBI Taxonomy" id="1750597"/>
    <lineage>
        <taxon>Bacteria</taxon>
        <taxon>Pseudomonadati</taxon>
        <taxon>Pseudomonadota</taxon>
        <taxon>Gammaproteobacteria</taxon>
        <taxon>Chromatiales</taxon>
        <taxon>Ectothiorhodospiraceae</taxon>
        <taxon>Inmirania</taxon>
    </lineage>
</organism>
<evidence type="ECO:0000313" key="2">
    <source>
        <dbReference type="EMBL" id="ROR32019.1"/>
    </source>
</evidence>
<evidence type="ECO:0000256" key="1">
    <source>
        <dbReference type="SAM" id="MobiDB-lite"/>
    </source>
</evidence>
<dbReference type="RefSeq" id="WP_211331911.1">
    <property type="nucleotide sequence ID" value="NZ_RJVI01000002.1"/>
</dbReference>
<feature type="region of interest" description="Disordered" evidence="1">
    <location>
        <begin position="266"/>
        <end position="288"/>
    </location>
</feature>
<reference evidence="2 3" key="1">
    <citation type="submission" date="2018-11" db="EMBL/GenBank/DDBJ databases">
        <title>Genomic Encyclopedia of Type Strains, Phase IV (KMG-IV): sequencing the most valuable type-strain genomes for metagenomic binning, comparative biology and taxonomic classification.</title>
        <authorList>
            <person name="Goeker M."/>
        </authorList>
    </citation>
    <scope>NUCLEOTIDE SEQUENCE [LARGE SCALE GENOMIC DNA]</scope>
    <source>
        <strain evidence="2 3">DSM 100275</strain>
    </source>
</reference>
<dbReference type="AlphaFoldDB" id="A0A3N1XZL9"/>
<sequence>MRARTPYGPGRLRRTEGRYRTRMGKCFPGERVVFRGLDLHRDLARADWVDLWLYGAQGRRYTRAQIELIHAMWVYTSYPDPRIWNNRVCALAGTARSTAALAVGAAIAVSEATIYGRRADLRAADFLRRARARREAGESIEAIVTEELRRFRGVPGFGRPIVRGDERIPHLLARARELGLDGGPHLALAREVEAFLQAGRWRFQMNFAGLTAALCADMGMSPRDYYVGALLVFAAGMPPCYLEALEHEENGFFPLPVTSLAYEGPARRRWPGTTESAPPADPEETKGR</sequence>
<dbReference type="InterPro" id="IPR036969">
    <property type="entry name" value="Citrate_synthase_sf"/>
</dbReference>
<proteinExistence type="predicted"/>
<gene>
    <name evidence="2" type="ORF">EDC57_1205</name>
</gene>
<comment type="caution">
    <text evidence="2">The sequence shown here is derived from an EMBL/GenBank/DDBJ whole genome shotgun (WGS) entry which is preliminary data.</text>
</comment>
<dbReference type="Proteomes" id="UP000276634">
    <property type="component" value="Unassembled WGS sequence"/>
</dbReference>
<protein>
    <submittedName>
        <fullName evidence="2">Citrate synthase</fullName>
    </submittedName>
</protein>